<evidence type="ECO:0000313" key="1">
    <source>
        <dbReference type="EMBL" id="KAK9884171.1"/>
    </source>
</evidence>
<dbReference type="Proteomes" id="UP001431783">
    <property type="component" value="Unassembled WGS sequence"/>
</dbReference>
<keyword evidence="2" id="KW-1185">Reference proteome</keyword>
<accession>A0AAW1UKP1</accession>
<evidence type="ECO:0000313" key="2">
    <source>
        <dbReference type="Proteomes" id="UP001431783"/>
    </source>
</evidence>
<gene>
    <name evidence="1" type="ORF">WA026_005127</name>
</gene>
<reference evidence="1 2" key="1">
    <citation type="submission" date="2023-03" db="EMBL/GenBank/DDBJ databases">
        <title>Genome insight into feeding habits of ladybird beetles.</title>
        <authorList>
            <person name="Li H.-S."/>
            <person name="Huang Y.-H."/>
            <person name="Pang H."/>
        </authorList>
    </citation>
    <scope>NUCLEOTIDE SEQUENCE [LARGE SCALE GENOMIC DNA]</scope>
    <source>
        <strain evidence="1">SYSU_2023b</strain>
        <tissue evidence="1">Whole body</tissue>
    </source>
</reference>
<organism evidence="1 2">
    <name type="scientific">Henosepilachna vigintioctopunctata</name>
    <dbReference type="NCBI Taxonomy" id="420089"/>
    <lineage>
        <taxon>Eukaryota</taxon>
        <taxon>Metazoa</taxon>
        <taxon>Ecdysozoa</taxon>
        <taxon>Arthropoda</taxon>
        <taxon>Hexapoda</taxon>
        <taxon>Insecta</taxon>
        <taxon>Pterygota</taxon>
        <taxon>Neoptera</taxon>
        <taxon>Endopterygota</taxon>
        <taxon>Coleoptera</taxon>
        <taxon>Polyphaga</taxon>
        <taxon>Cucujiformia</taxon>
        <taxon>Coccinelloidea</taxon>
        <taxon>Coccinellidae</taxon>
        <taxon>Epilachninae</taxon>
        <taxon>Epilachnini</taxon>
        <taxon>Henosepilachna</taxon>
    </lineage>
</organism>
<dbReference type="EMBL" id="JARQZJ010000092">
    <property type="protein sequence ID" value="KAK9884171.1"/>
    <property type="molecule type" value="Genomic_DNA"/>
</dbReference>
<proteinExistence type="predicted"/>
<sequence length="74" mass="8169">MVASACDIQQIEIYHTICVHEHDECGDCAHMPVNCRKLGFEIAHVAKYVSAGGSDNILVHSDILTTKYVQIVRA</sequence>
<name>A0AAW1UKP1_9CUCU</name>
<dbReference type="AlphaFoldDB" id="A0AAW1UKP1"/>
<protein>
    <submittedName>
        <fullName evidence="1">Uncharacterized protein</fullName>
    </submittedName>
</protein>
<comment type="caution">
    <text evidence="1">The sequence shown here is derived from an EMBL/GenBank/DDBJ whole genome shotgun (WGS) entry which is preliminary data.</text>
</comment>